<dbReference type="Gene3D" id="3.40.50.150">
    <property type="entry name" value="Vaccinia Virus protein VP39"/>
    <property type="match status" value="1"/>
</dbReference>
<organism evidence="4 5">
    <name type="scientific">Streptomyces lasiicapitis</name>
    <dbReference type="NCBI Taxonomy" id="1923961"/>
    <lineage>
        <taxon>Bacteria</taxon>
        <taxon>Bacillati</taxon>
        <taxon>Actinomycetota</taxon>
        <taxon>Actinomycetes</taxon>
        <taxon>Kitasatosporales</taxon>
        <taxon>Streptomycetaceae</taxon>
        <taxon>Streptomyces</taxon>
    </lineage>
</organism>
<evidence type="ECO:0000313" key="5">
    <source>
        <dbReference type="Proteomes" id="UP000656881"/>
    </source>
</evidence>
<dbReference type="InterPro" id="IPR029063">
    <property type="entry name" value="SAM-dependent_MTases_sf"/>
</dbReference>
<proteinExistence type="predicted"/>
<comment type="caution">
    <text evidence="4">The sequence shown here is derived from an EMBL/GenBank/DDBJ whole genome shotgun (WGS) entry which is preliminary data.</text>
</comment>
<sequence>MRGPYQTSRGAQEALWQQPHPLATVPPMVNSYTELSGHYDQIMTSGYYDYDDYARTLLELLQDRPRLLELGTGTGLVVEKILELAGDGPAPDITGIDHTESMLAQARARVGGRARFVQQDILHMDSDSGDSEAMGTGTGTTSGFDAAFAVGGVWYHTPDPDDGDRDSVLLCSHLVADEDNIRGLRNVHAALRPGGILLLTRQAAHRDYARDLPGGLVYSQTIRRLGENHYLKDYYVRRQDGHLEAHQRCEYRTYPQDRALDLLEECGFRAAYVSDNGLFHLYSRR</sequence>
<dbReference type="PANTHER" id="PTHR43464">
    <property type="entry name" value="METHYLTRANSFERASE"/>
    <property type="match status" value="1"/>
</dbReference>
<name>A0ABQ2MP68_9ACTN</name>
<reference evidence="5" key="1">
    <citation type="journal article" date="2019" name="Int. J. Syst. Evol. Microbiol.">
        <title>The Global Catalogue of Microorganisms (GCM) 10K type strain sequencing project: providing services to taxonomists for standard genome sequencing and annotation.</title>
        <authorList>
            <consortium name="The Broad Institute Genomics Platform"/>
            <consortium name="The Broad Institute Genome Sequencing Center for Infectious Disease"/>
            <person name="Wu L."/>
            <person name="Ma J."/>
        </authorList>
    </citation>
    <scope>NUCLEOTIDE SEQUENCE [LARGE SCALE GENOMIC DNA]</scope>
    <source>
        <strain evidence="5">CGMCC 4.7349</strain>
    </source>
</reference>
<dbReference type="PANTHER" id="PTHR43464:SF19">
    <property type="entry name" value="UBIQUINONE BIOSYNTHESIS O-METHYLTRANSFERASE, MITOCHONDRIAL"/>
    <property type="match status" value="1"/>
</dbReference>
<evidence type="ECO:0008006" key="6">
    <source>
        <dbReference type="Google" id="ProtNLM"/>
    </source>
</evidence>
<dbReference type="Proteomes" id="UP000656881">
    <property type="component" value="Unassembled WGS sequence"/>
</dbReference>
<dbReference type="EMBL" id="BMNG01000017">
    <property type="protein sequence ID" value="GGO55398.1"/>
    <property type="molecule type" value="Genomic_DNA"/>
</dbReference>
<keyword evidence="3" id="KW-0949">S-adenosyl-L-methionine</keyword>
<evidence type="ECO:0000256" key="2">
    <source>
        <dbReference type="ARBA" id="ARBA00022679"/>
    </source>
</evidence>
<evidence type="ECO:0000256" key="3">
    <source>
        <dbReference type="ARBA" id="ARBA00022691"/>
    </source>
</evidence>
<evidence type="ECO:0000256" key="1">
    <source>
        <dbReference type="ARBA" id="ARBA00022603"/>
    </source>
</evidence>
<keyword evidence="5" id="KW-1185">Reference proteome</keyword>
<protein>
    <recommendedName>
        <fullName evidence="6">Class I SAM-dependent methyltransferase</fullName>
    </recommendedName>
</protein>
<dbReference type="CDD" id="cd02440">
    <property type="entry name" value="AdoMet_MTases"/>
    <property type="match status" value="1"/>
</dbReference>
<evidence type="ECO:0000313" key="4">
    <source>
        <dbReference type="EMBL" id="GGO55398.1"/>
    </source>
</evidence>
<accession>A0ABQ2MP68</accession>
<keyword evidence="2" id="KW-0808">Transferase</keyword>
<keyword evidence="1" id="KW-0489">Methyltransferase</keyword>
<gene>
    <name evidence="4" type="ORF">GCM10012286_67450</name>
</gene>
<dbReference type="Pfam" id="PF13489">
    <property type="entry name" value="Methyltransf_23"/>
    <property type="match status" value="1"/>
</dbReference>
<dbReference type="SUPFAM" id="SSF53335">
    <property type="entry name" value="S-adenosyl-L-methionine-dependent methyltransferases"/>
    <property type="match status" value="1"/>
</dbReference>